<dbReference type="AlphaFoldDB" id="X1SFR6"/>
<name>X1SFR6_9ZZZZ</name>
<protein>
    <submittedName>
        <fullName evidence="1">Uncharacterized protein</fullName>
    </submittedName>
</protein>
<accession>X1SFR6</accession>
<dbReference type="EMBL" id="BARW01016508">
    <property type="protein sequence ID" value="GAI91867.1"/>
    <property type="molecule type" value="Genomic_DNA"/>
</dbReference>
<organism evidence="1">
    <name type="scientific">marine sediment metagenome</name>
    <dbReference type="NCBI Taxonomy" id="412755"/>
    <lineage>
        <taxon>unclassified sequences</taxon>
        <taxon>metagenomes</taxon>
        <taxon>ecological metagenomes</taxon>
    </lineage>
</organism>
<proteinExistence type="predicted"/>
<reference evidence="1" key="1">
    <citation type="journal article" date="2014" name="Front. Microbiol.">
        <title>High frequency of phylogenetically diverse reductive dehalogenase-homologous genes in deep subseafloor sedimentary metagenomes.</title>
        <authorList>
            <person name="Kawai M."/>
            <person name="Futagami T."/>
            <person name="Toyoda A."/>
            <person name="Takaki Y."/>
            <person name="Nishi S."/>
            <person name="Hori S."/>
            <person name="Arai W."/>
            <person name="Tsubouchi T."/>
            <person name="Morono Y."/>
            <person name="Uchiyama I."/>
            <person name="Ito T."/>
            <person name="Fujiyama A."/>
            <person name="Inagaki F."/>
            <person name="Takami H."/>
        </authorList>
    </citation>
    <scope>NUCLEOTIDE SEQUENCE</scope>
    <source>
        <strain evidence="1">Expedition CK06-06</strain>
    </source>
</reference>
<sequence length="62" mass="7348">MTLWTTVPKNIVEKYEELEMLGFPVRWIIPNRSFIIEGGTLRYTGLRFGRNTYLTKWLLARG</sequence>
<gene>
    <name evidence="1" type="ORF">S12H4_28734</name>
</gene>
<evidence type="ECO:0000313" key="1">
    <source>
        <dbReference type="EMBL" id="GAI91867.1"/>
    </source>
</evidence>
<comment type="caution">
    <text evidence="1">The sequence shown here is derived from an EMBL/GenBank/DDBJ whole genome shotgun (WGS) entry which is preliminary data.</text>
</comment>